<dbReference type="AlphaFoldDB" id="A0A9P5AEF6"/>
<protein>
    <submittedName>
        <fullName evidence="1">Gag poly</fullName>
    </submittedName>
</protein>
<accession>A0A9P5AEF6</accession>
<reference evidence="1" key="1">
    <citation type="journal article" date="2017" name="Mycologia">
        <title>Fusarium algeriense, sp. nov., a novel toxigenic crown rot pathogen of durum wheat from Algeria is nested in the Fusarium burgessii species complex.</title>
        <authorList>
            <person name="Laraba I."/>
            <person name="Keddad A."/>
            <person name="Boureghda H."/>
            <person name="Abdallah N."/>
            <person name="Vaughan M.M."/>
            <person name="Proctor R.H."/>
            <person name="Busman M."/>
            <person name="O'Donnell K."/>
        </authorList>
    </citation>
    <scope>NUCLEOTIDE SEQUENCE</scope>
    <source>
        <strain evidence="1">NRRL 25174</strain>
    </source>
</reference>
<sequence>MKNAFGITDERRTAEIAIRQLRQTGLASKYFAEYRYYASRLDWNDEAHLSQSYLGLKDEVKDALVNVNQKPTTFNDLARIAVEIDDRQYERRREKS</sequence>
<proteinExistence type="predicted"/>
<gene>
    <name evidence="1" type="ORF">FBEOM_8951</name>
</gene>
<evidence type="ECO:0000313" key="1">
    <source>
        <dbReference type="EMBL" id="KAF4337173.1"/>
    </source>
</evidence>
<comment type="caution">
    <text evidence="1">The sequence shown here is derived from an EMBL/GenBank/DDBJ whole genome shotgun (WGS) entry which is preliminary data.</text>
</comment>
<reference evidence="1" key="2">
    <citation type="submission" date="2020-02" db="EMBL/GenBank/DDBJ databases">
        <title>Identification and distribution of gene clusters putatively required for synthesis of sphingolipid metabolism inhibitors in phylogenetically diverse species of the filamentous fungus Fusarium.</title>
        <authorList>
            <person name="Kim H.-S."/>
            <person name="Busman M."/>
            <person name="Brown D.W."/>
            <person name="Divon H."/>
            <person name="Uhlig S."/>
            <person name="Proctor R.H."/>
        </authorList>
    </citation>
    <scope>NUCLEOTIDE SEQUENCE</scope>
    <source>
        <strain evidence="1">NRRL 25174</strain>
    </source>
</reference>
<name>A0A9P5AEF6_9HYPO</name>
<keyword evidence="2" id="KW-1185">Reference proteome</keyword>
<evidence type="ECO:0000313" key="2">
    <source>
        <dbReference type="Proteomes" id="UP000730481"/>
    </source>
</evidence>
<dbReference type="EMBL" id="PVQB02000439">
    <property type="protein sequence ID" value="KAF4337173.1"/>
    <property type="molecule type" value="Genomic_DNA"/>
</dbReference>
<dbReference type="Proteomes" id="UP000730481">
    <property type="component" value="Unassembled WGS sequence"/>
</dbReference>
<dbReference type="OrthoDB" id="3884315at2759"/>
<organism evidence="1 2">
    <name type="scientific">Fusarium beomiforme</name>
    <dbReference type="NCBI Taxonomy" id="44412"/>
    <lineage>
        <taxon>Eukaryota</taxon>
        <taxon>Fungi</taxon>
        <taxon>Dikarya</taxon>
        <taxon>Ascomycota</taxon>
        <taxon>Pezizomycotina</taxon>
        <taxon>Sordariomycetes</taxon>
        <taxon>Hypocreomycetidae</taxon>
        <taxon>Hypocreales</taxon>
        <taxon>Nectriaceae</taxon>
        <taxon>Fusarium</taxon>
        <taxon>Fusarium burgessii species complex</taxon>
    </lineage>
</organism>